<gene>
    <name evidence="2" type="ORF">BaRGS_00008498</name>
</gene>
<accession>A0ABD0LLB9</accession>
<feature type="region of interest" description="Disordered" evidence="1">
    <location>
        <begin position="46"/>
        <end position="73"/>
    </location>
</feature>
<dbReference type="Pfam" id="PF02312">
    <property type="entry name" value="CBF_beta"/>
    <property type="match status" value="1"/>
</dbReference>
<dbReference type="SUPFAM" id="SSF50723">
    <property type="entry name" value="Core binding factor beta, CBF"/>
    <property type="match status" value="1"/>
</dbReference>
<dbReference type="EMBL" id="JACVVK020000038">
    <property type="protein sequence ID" value="KAK7500275.1"/>
    <property type="molecule type" value="Genomic_DNA"/>
</dbReference>
<evidence type="ECO:0000256" key="1">
    <source>
        <dbReference type="SAM" id="MobiDB-lite"/>
    </source>
</evidence>
<sequence length="73" mass="8284">MDRIVEQSAAVFQVRYTGFRDRPPDERQLRFQTECREGHADLSPVFADDSVSNNSMNGTDYPVTAYPATDVNQ</sequence>
<reference evidence="2 3" key="1">
    <citation type="journal article" date="2023" name="Sci. Data">
        <title>Genome assembly of the Korean intertidal mud-creeper Batillaria attramentaria.</title>
        <authorList>
            <person name="Patra A.K."/>
            <person name="Ho P.T."/>
            <person name="Jun S."/>
            <person name="Lee S.J."/>
            <person name="Kim Y."/>
            <person name="Won Y.J."/>
        </authorList>
    </citation>
    <scope>NUCLEOTIDE SEQUENCE [LARGE SCALE GENOMIC DNA]</scope>
    <source>
        <strain evidence="2">Wonlab-2016</strain>
    </source>
</reference>
<dbReference type="InterPro" id="IPR003417">
    <property type="entry name" value="CBF_beta"/>
</dbReference>
<dbReference type="Proteomes" id="UP001519460">
    <property type="component" value="Unassembled WGS sequence"/>
</dbReference>
<evidence type="ECO:0000313" key="3">
    <source>
        <dbReference type="Proteomes" id="UP001519460"/>
    </source>
</evidence>
<comment type="caution">
    <text evidence="2">The sequence shown here is derived from an EMBL/GenBank/DDBJ whole genome shotgun (WGS) entry which is preliminary data.</text>
</comment>
<organism evidence="2 3">
    <name type="scientific">Batillaria attramentaria</name>
    <dbReference type="NCBI Taxonomy" id="370345"/>
    <lineage>
        <taxon>Eukaryota</taxon>
        <taxon>Metazoa</taxon>
        <taxon>Spiralia</taxon>
        <taxon>Lophotrochozoa</taxon>
        <taxon>Mollusca</taxon>
        <taxon>Gastropoda</taxon>
        <taxon>Caenogastropoda</taxon>
        <taxon>Sorbeoconcha</taxon>
        <taxon>Cerithioidea</taxon>
        <taxon>Batillariidae</taxon>
        <taxon>Batillaria</taxon>
    </lineage>
</organism>
<dbReference type="InterPro" id="IPR036552">
    <property type="entry name" value="CBF_bsu_sf"/>
</dbReference>
<keyword evidence="3" id="KW-1185">Reference proteome</keyword>
<dbReference type="AlphaFoldDB" id="A0ABD0LLB9"/>
<proteinExistence type="predicted"/>
<name>A0ABD0LLB9_9CAEN</name>
<evidence type="ECO:0000313" key="2">
    <source>
        <dbReference type="EMBL" id="KAK7500275.1"/>
    </source>
</evidence>
<protein>
    <submittedName>
        <fullName evidence="2">Uncharacterized protein</fullName>
    </submittedName>
</protein>
<dbReference type="Gene3D" id="2.40.250.10">
    <property type="entry name" value="Core binding factor, beta subunit"/>
    <property type="match status" value="1"/>
</dbReference>